<evidence type="ECO:0000313" key="2">
    <source>
        <dbReference type="Proteomes" id="UP000813463"/>
    </source>
</evidence>
<evidence type="ECO:0000313" key="3">
    <source>
        <dbReference type="RefSeq" id="XP_021847654.1"/>
    </source>
</evidence>
<feature type="region of interest" description="Disordered" evidence="1">
    <location>
        <begin position="143"/>
        <end position="169"/>
    </location>
</feature>
<accession>A0A9R0IGF5</accession>
<dbReference type="InterPro" id="IPR008480">
    <property type="entry name" value="DUF761_pln"/>
</dbReference>
<dbReference type="GeneID" id="110787353"/>
<dbReference type="OrthoDB" id="1913960at2759"/>
<name>A0A9R0IGF5_SPIOL</name>
<evidence type="ECO:0008006" key="4">
    <source>
        <dbReference type="Google" id="ProtNLM"/>
    </source>
</evidence>
<proteinExistence type="predicted"/>
<dbReference type="PANTHER" id="PTHR33098:SF15">
    <property type="entry name" value="DUF761 DOMAIN PROTEIN"/>
    <property type="match status" value="1"/>
</dbReference>
<dbReference type="AlphaFoldDB" id="A0A9R0IGF5"/>
<dbReference type="RefSeq" id="XP_021847654.1">
    <property type="nucleotide sequence ID" value="XM_021991962.2"/>
</dbReference>
<organism evidence="2 3">
    <name type="scientific">Spinacia oleracea</name>
    <name type="common">Spinach</name>
    <dbReference type="NCBI Taxonomy" id="3562"/>
    <lineage>
        <taxon>Eukaryota</taxon>
        <taxon>Viridiplantae</taxon>
        <taxon>Streptophyta</taxon>
        <taxon>Embryophyta</taxon>
        <taxon>Tracheophyta</taxon>
        <taxon>Spermatophyta</taxon>
        <taxon>Magnoliopsida</taxon>
        <taxon>eudicotyledons</taxon>
        <taxon>Gunneridae</taxon>
        <taxon>Pentapetalae</taxon>
        <taxon>Caryophyllales</taxon>
        <taxon>Chenopodiaceae</taxon>
        <taxon>Chenopodioideae</taxon>
        <taxon>Anserineae</taxon>
        <taxon>Spinacia</taxon>
    </lineage>
</organism>
<evidence type="ECO:0000256" key="1">
    <source>
        <dbReference type="SAM" id="MobiDB-lite"/>
    </source>
</evidence>
<reference evidence="3" key="2">
    <citation type="submission" date="2025-08" db="UniProtKB">
        <authorList>
            <consortium name="RefSeq"/>
        </authorList>
    </citation>
    <scope>IDENTIFICATION</scope>
    <source>
        <tissue evidence="3">Leaf</tissue>
    </source>
</reference>
<protein>
    <recommendedName>
        <fullName evidence="4">Cotton fiber protein</fullName>
    </recommendedName>
</protein>
<reference evidence="2" key="1">
    <citation type="journal article" date="2021" name="Nat. Commun.">
        <title>Genomic analyses provide insights into spinach domestication and the genetic basis of agronomic traits.</title>
        <authorList>
            <person name="Cai X."/>
            <person name="Sun X."/>
            <person name="Xu C."/>
            <person name="Sun H."/>
            <person name="Wang X."/>
            <person name="Ge C."/>
            <person name="Zhang Z."/>
            <person name="Wang Q."/>
            <person name="Fei Z."/>
            <person name="Jiao C."/>
            <person name="Wang Q."/>
        </authorList>
    </citation>
    <scope>NUCLEOTIDE SEQUENCE [LARGE SCALE GENOMIC DNA]</scope>
    <source>
        <strain evidence="2">cv. Varoflay</strain>
    </source>
</reference>
<sequence>MSCFYLPKKLKQLPSSSKKAWNSFKSSLSPKLRNFRDTSRSLSTLPRSVTRTASLLFDLRPQKRRRSIPTPQPARATRGVSRDFYYFNQYNYQHLEPYTSGPNSPATVYVDRLFGESLSSSTTTKEAGVGVTIMEAASTSNNNTIREEGRGGGGGGGAKKRKKVKNNNNNWKEVVSSMPNIRGTVDERAEEFISRFRQEMQIQREQSLIEFQEMLARSA</sequence>
<dbReference type="Pfam" id="PF05553">
    <property type="entry name" value="DUF761"/>
    <property type="match status" value="1"/>
</dbReference>
<keyword evidence="2" id="KW-1185">Reference proteome</keyword>
<dbReference type="PANTHER" id="PTHR33098">
    <property type="entry name" value="COTTON FIBER (DUF761)"/>
    <property type="match status" value="1"/>
</dbReference>
<dbReference type="Proteomes" id="UP000813463">
    <property type="component" value="Chromosome 3"/>
</dbReference>
<dbReference type="KEGG" id="soe:110787353"/>
<gene>
    <name evidence="3" type="primary">LOC110787353</name>
</gene>